<dbReference type="GO" id="GO:0020037">
    <property type="term" value="F:heme binding"/>
    <property type="evidence" value="ECO:0007669"/>
    <property type="project" value="InterPro"/>
</dbReference>
<keyword evidence="6" id="KW-0560">Oxidoreductase</keyword>
<dbReference type="RefSeq" id="XP_031918313.1">
    <property type="nucleotide sequence ID" value="XM_032051654.1"/>
</dbReference>
<dbReference type="PANTHER" id="PTHR24305">
    <property type="entry name" value="CYTOCHROME P450"/>
    <property type="match status" value="1"/>
</dbReference>
<evidence type="ECO:0000256" key="5">
    <source>
        <dbReference type="ARBA" id="ARBA00022723"/>
    </source>
</evidence>
<dbReference type="InterPro" id="IPR002401">
    <property type="entry name" value="Cyt_P450_E_grp-I"/>
</dbReference>
<comment type="pathway">
    <text evidence="2">Secondary metabolite biosynthesis.</text>
</comment>
<dbReference type="AlphaFoldDB" id="A0A5N6T7L4"/>
<accession>A0A5N6T7L4</accession>
<evidence type="ECO:0000313" key="11">
    <source>
        <dbReference type="Proteomes" id="UP000325672"/>
    </source>
</evidence>
<keyword evidence="7 9" id="KW-0408">Iron</keyword>
<dbReference type="OrthoDB" id="10029320at2759"/>
<keyword evidence="5 9" id="KW-0479">Metal-binding</keyword>
<evidence type="ECO:0000313" key="10">
    <source>
        <dbReference type="EMBL" id="KAE8142250.1"/>
    </source>
</evidence>
<dbReference type="Gene3D" id="1.10.630.10">
    <property type="entry name" value="Cytochrome P450"/>
    <property type="match status" value="1"/>
</dbReference>
<reference evidence="10 11" key="1">
    <citation type="submission" date="2019-04" db="EMBL/GenBank/DDBJ databases">
        <title>Friends and foes A comparative genomics study of 23 Aspergillus species from section Flavi.</title>
        <authorList>
            <consortium name="DOE Joint Genome Institute"/>
            <person name="Kjaerbolling I."/>
            <person name="Vesth T."/>
            <person name="Frisvad J.C."/>
            <person name="Nybo J.L."/>
            <person name="Theobald S."/>
            <person name="Kildgaard S."/>
            <person name="Isbrandt T."/>
            <person name="Kuo A."/>
            <person name="Sato A."/>
            <person name="Lyhne E.K."/>
            <person name="Kogle M.E."/>
            <person name="Wiebenga A."/>
            <person name="Kun R.S."/>
            <person name="Lubbers R.J."/>
            <person name="Makela M.R."/>
            <person name="Barry K."/>
            <person name="Chovatia M."/>
            <person name="Clum A."/>
            <person name="Daum C."/>
            <person name="Haridas S."/>
            <person name="He G."/>
            <person name="LaButti K."/>
            <person name="Lipzen A."/>
            <person name="Mondo S."/>
            <person name="Riley R."/>
            <person name="Salamov A."/>
            <person name="Simmons B.A."/>
            <person name="Magnuson J.K."/>
            <person name="Henrissat B."/>
            <person name="Mortensen U.H."/>
            <person name="Larsen T.O."/>
            <person name="Devries R.P."/>
            <person name="Grigoriev I.V."/>
            <person name="Machida M."/>
            <person name="Baker S.E."/>
            <person name="Andersen M.R."/>
        </authorList>
    </citation>
    <scope>NUCLEOTIDE SEQUENCE [LARGE SCALE GENOMIC DNA]</scope>
    <source>
        <strain evidence="10 11">CBS 117625</strain>
    </source>
</reference>
<organism evidence="10 11">
    <name type="scientific">Aspergillus pseudotamarii</name>
    <dbReference type="NCBI Taxonomy" id="132259"/>
    <lineage>
        <taxon>Eukaryota</taxon>
        <taxon>Fungi</taxon>
        <taxon>Dikarya</taxon>
        <taxon>Ascomycota</taxon>
        <taxon>Pezizomycotina</taxon>
        <taxon>Eurotiomycetes</taxon>
        <taxon>Eurotiomycetidae</taxon>
        <taxon>Eurotiales</taxon>
        <taxon>Aspergillaceae</taxon>
        <taxon>Aspergillus</taxon>
        <taxon>Aspergillus subgen. Circumdati</taxon>
    </lineage>
</organism>
<comment type="cofactor">
    <cofactor evidence="1 9">
        <name>heme</name>
        <dbReference type="ChEBI" id="CHEBI:30413"/>
    </cofactor>
</comment>
<protein>
    <submittedName>
        <fullName evidence="10">Putative N-alkane-inducible cytochrome P450</fullName>
    </submittedName>
</protein>
<dbReference type="EMBL" id="ML743555">
    <property type="protein sequence ID" value="KAE8142250.1"/>
    <property type="molecule type" value="Genomic_DNA"/>
</dbReference>
<evidence type="ECO:0000256" key="3">
    <source>
        <dbReference type="ARBA" id="ARBA00010617"/>
    </source>
</evidence>
<evidence type="ECO:0000256" key="9">
    <source>
        <dbReference type="PIRSR" id="PIRSR602401-1"/>
    </source>
</evidence>
<feature type="binding site" description="axial binding residue" evidence="9">
    <location>
        <position position="426"/>
    </location>
    <ligand>
        <name>heme</name>
        <dbReference type="ChEBI" id="CHEBI:30413"/>
    </ligand>
    <ligandPart>
        <name>Fe</name>
        <dbReference type="ChEBI" id="CHEBI:18248"/>
    </ligandPart>
</feature>
<dbReference type="InterPro" id="IPR050121">
    <property type="entry name" value="Cytochrome_P450_monoxygenase"/>
</dbReference>
<evidence type="ECO:0000256" key="1">
    <source>
        <dbReference type="ARBA" id="ARBA00001971"/>
    </source>
</evidence>
<evidence type="ECO:0000256" key="6">
    <source>
        <dbReference type="ARBA" id="ARBA00023002"/>
    </source>
</evidence>
<name>A0A5N6T7L4_ASPPS</name>
<evidence type="ECO:0000256" key="8">
    <source>
        <dbReference type="ARBA" id="ARBA00023033"/>
    </source>
</evidence>
<dbReference type="Pfam" id="PF00067">
    <property type="entry name" value="p450"/>
    <property type="match status" value="1"/>
</dbReference>
<dbReference type="InterPro" id="IPR001128">
    <property type="entry name" value="Cyt_P450"/>
</dbReference>
<dbReference type="InterPro" id="IPR036396">
    <property type="entry name" value="Cyt_P450_sf"/>
</dbReference>
<dbReference type="GO" id="GO:0005506">
    <property type="term" value="F:iron ion binding"/>
    <property type="evidence" value="ECO:0007669"/>
    <property type="project" value="InterPro"/>
</dbReference>
<sequence>MPPWNPILGHLHVVAGFSKQFPSDMQQAQAFGALASQNPELQAGYYLDVWPFGVPMFLVASPELAAQACQTYDLPKPDVLAPIIGEMAGGPNLFVANGAEWKRARELFNYGFSMSAVMARVPQIVEEAEVFVDILREHARKGDTFSLDQVACSYVMDIIGHEALNTRFRYQQGYNPIAASMRDTISRSSVEAANPLQKLNPVRFLKQWQNSRTMNHYIGIELEKRYQEWLQNKNKPPTRHQSIMDMAIAEYMKTRAAGQKLDPGFKTWATFQVRLFLFVGHDSTAVTIVFCLYQLSKHPEILAKVRAEHDEVCGLYSAAELLRQHPRAINQLPYTLAVIKETLRLHPPANALRDGLPGVVLREQNGKAFPVEGFAIWALHGAIQRNANSWPEPHSFIPDRWLVKPGHPLYPPNGGWRPFEQGPRNCVGQNMSLVSIKVSLLMTVREFDVHDQYAEWDRLHSSAGIRTMNGERVYMVQKGSGHPAQGFPCKVTMTRG</sequence>
<dbReference type="Proteomes" id="UP000325672">
    <property type="component" value="Unassembled WGS sequence"/>
</dbReference>
<dbReference type="PRINTS" id="PR00463">
    <property type="entry name" value="EP450I"/>
</dbReference>
<dbReference type="CDD" id="cd11051">
    <property type="entry name" value="CYP59-like"/>
    <property type="match status" value="1"/>
</dbReference>
<dbReference type="SUPFAM" id="SSF48264">
    <property type="entry name" value="Cytochrome P450"/>
    <property type="match status" value="1"/>
</dbReference>
<evidence type="ECO:0000256" key="7">
    <source>
        <dbReference type="ARBA" id="ARBA00023004"/>
    </source>
</evidence>
<dbReference type="GO" id="GO:0004497">
    <property type="term" value="F:monooxygenase activity"/>
    <property type="evidence" value="ECO:0007669"/>
    <property type="project" value="UniProtKB-KW"/>
</dbReference>
<dbReference type="GeneID" id="43635864"/>
<evidence type="ECO:0000256" key="4">
    <source>
        <dbReference type="ARBA" id="ARBA00022617"/>
    </source>
</evidence>
<gene>
    <name evidence="10" type="ORF">BDV38DRAFT_152318</name>
</gene>
<keyword evidence="11" id="KW-1185">Reference proteome</keyword>
<dbReference type="GO" id="GO:0016705">
    <property type="term" value="F:oxidoreductase activity, acting on paired donors, with incorporation or reduction of molecular oxygen"/>
    <property type="evidence" value="ECO:0007669"/>
    <property type="project" value="InterPro"/>
</dbReference>
<dbReference type="PANTHER" id="PTHR24305:SF107">
    <property type="entry name" value="P450, PUTATIVE (EUROFUNG)-RELATED"/>
    <property type="match status" value="1"/>
</dbReference>
<comment type="similarity">
    <text evidence="3">Belongs to the cytochrome P450 family.</text>
</comment>
<proteinExistence type="inferred from homology"/>
<dbReference type="PRINTS" id="PR00385">
    <property type="entry name" value="P450"/>
</dbReference>
<evidence type="ECO:0000256" key="2">
    <source>
        <dbReference type="ARBA" id="ARBA00005179"/>
    </source>
</evidence>
<keyword evidence="8" id="KW-0503">Monooxygenase</keyword>
<keyword evidence="4 9" id="KW-0349">Heme</keyword>